<proteinExistence type="predicted"/>
<evidence type="ECO:0000313" key="3">
    <source>
        <dbReference type="Proteomes" id="UP000220133"/>
    </source>
</evidence>
<evidence type="ECO:0000259" key="1">
    <source>
        <dbReference type="Pfam" id="PF00089"/>
    </source>
</evidence>
<dbReference type="EMBL" id="CP023777">
    <property type="protein sequence ID" value="ATL48032.1"/>
    <property type="molecule type" value="Genomic_DNA"/>
</dbReference>
<dbReference type="InterPro" id="IPR009003">
    <property type="entry name" value="Peptidase_S1_PA"/>
</dbReference>
<dbReference type="SUPFAM" id="SSF50494">
    <property type="entry name" value="Trypsin-like serine proteases"/>
    <property type="match status" value="1"/>
</dbReference>
<dbReference type="GO" id="GO:0006508">
    <property type="term" value="P:proteolysis"/>
    <property type="evidence" value="ECO:0007669"/>
    <property type="project" value="InterPro"/>
</dbReference>
<feature type="domain" description="Peptidase S1" evidence="1">
    <location>
        <begin position="33"/>
        <end position="198"/>
    </location>
</feature>
<dbReference type="InterPro" id="IPR001254">
    <property type="entry name" value="Trypsin_dom"/>
</dbReference>
<accession>A0A291QVX9</accession>
<gene>
    <name evidence="2" type="ORF">COR50_13120</name>
</gene>
<dbReference type="RefSeq" id="WP_098194409.1">
    <property type="nucleotide sequence ID" value="NZ_CP023777.1"/>
</dbReference>
<dbReference type="Proteomes" id="UP000220133">
    <property type="component" value="Chromosome"/>
</dbReference>
<dbReference type="AlphaFoldDB" id="A0A291QVX9"/>
<dbReference type="OrthoDB" id="104542at2"/>
<organism evidence="2 3">
    <name type="scientific">Chitinophaga caeni</name>
    <dbReference type="NCBI Taxonomy" id="2029983"/>
    <lineage>
        <taxon>Bacteria</taxon>
        <taxon>Pseudomonadati</taxon>
        <taxon>Bacteroidota</taxon>
        <taxon>Chitinophagia</taxon>
        <taxon>Chitinophagales</taxon>
        <taxon>Chitinophagaceae</taxon>
        <taxon>Chitinophaga</taxon>
    </lineage>
</organism>
<evidence type="ECO:0000313" key="2">
    <source>
        <dbReference type="EMBL" id="ATL48032.1"/>
    </source>
</evidence>
<dbReference type="KEGG" id="cbae:COR50_13120"/>
<name>A0A291QVX9_9BACT</name>
<protein>
    <recommendedName>
        <fullName evidence="1">Peptidase S1 domain-containing protein</fullName>
    </recommendedName>
</protein>
<keyword evidence="3" id="KW-1185">Reference proteome</keyword>
<dbReference type="Pfam" id="PF00089">
    <property type="entry name" value="Trypsin"/>
    <property type="match status" value="1"/>
</dbReference>
<sequence>MKNNTKIIRGGTCGAGSLGGFFKMPNREFVYGITNNHVAANLNQCQVGDAIRDVGSGQQVGSLSHWVPLLKYEALQKINYVDMALVKLNAGLACEWIMKDTSLQKPLGFIEPRQKGQVYMMLPGGEIREGVISKSAINHVMEFSLCKSPFLFTRLVEITPTSDGQFSEAGNSGSVIFSSTHYIVGIILGANSDGTKSYAIPFIDGILNYAPLIIA</sequence>
<reference evidence="2 3" key="1">
    <citation type="submission" date="2017-10" db="EMBL/GenBank/DDBJ databases">
        <title>Paenichitinophaga pekingensis gen. nov., sp. nov., isolated from activated sludge.</title>
        <authorList>
            <person name="Jin D."/>
            <person name="Kong X."/>
            <person name="Deng Y."/>
            <person name="Bai Z."/>
        </authorList>
    </citation>
    <scope>NUCLEOTIDE SEQUENCE [LARGE SCALE GENOMIC DNA]</scope>
    <source>
        <strain evidence="2 3">13</strain>
    </source>
</reference>
<dbReference type="GO" id="GO:0004252">
    <property type="term" value="F:serine-type endopeptidase activity"/>
    <property type="evidence" value="ECO:0007669"/>
    <property type="project" value="InterPro"/>
</dbReference>